<evidence type="ECO:0000313" key="3">
    <source>
        <dbReference type="EMBL" id="CBZ55363.1"/>
    </source>
</evidence>
<dbReference type="RefSeq" id="XP_003885391.1">
    <property type="nucleotide sequence ID" value="XM_003885342.1"/>
</dbReference>
<dbReference type="GO" id="GO:1990113">
    <property type="term" value="P:RNA polymerase I assembly"/>
    <property type="evidence" value="ECO:0007669"/>
    <property type="project" value="TreeGrafter"/>
</dbReference>
<dbReference type="eggNOG" id="KOG3048">
    <property type="taxonomic scope" value="Eukaryota"/>
</dbReference>
<dbReference type="GO" id="GO:0016272">
    <property type="term" value="C:prefoldin complex"/>
    <property type="evidence" value="ECO:0007669"/>
    <property type="project" value="InterPro"/>
</dbReference>
<dbReference type="SUPFAM" id="SSF46579">
    <property type="entry name" value="Prefoldin"/>
    <property type="match status" value="1"/>
</dbReference>
<dbReference type="NCBIfam" id="TIGR00293">
    <property type="entry name" value="prefoldin subunit alpha"/>
    <property type="match status" value="1"/>
</dbReference>
<dbReference type="InterPro" id="IPR004127">
    <property type="entry name" value="Prefoldin_subunit_alpha"/>
</dbReference>
<dbReference type="GO" id="GO:0006457">
    <property type="term" value="P:protein folding"/>
    <property type="evidence" value="ECO:0007669"/>
    <property type="project" value="InterPro"/>
</dbReference>
<proteinExistence type="inferred from homology"/>
<dbReference type="PANTHER" id="PTHR12674">
    <property type="entry name" value="PREFOLDIN SUBUNIT 5"/>
    <property type="match status" value="1"/>
</dbReference>
<evidence type="ECO:0000313" key="4">
    <source>
        <dbReference type="EMBL" id="CEL70099.1"/>
    </source>
</evidence>
<gene>
    <name evidence="4" type="ORF">BN1204_057860</name>
    <name evidence="3" type="ORF">NCLIV_057860</name>
</gene>
<dbReference type="OMA" id="QAKFKAC"/>
<reference evidence="5" key="3">
    <citation type="journal article" date="2012" name="PLoS Pathog.">
        <title>Comparative genomics of the apicomplexan parasites Toxoplasma gondii and Neospora caninum: Coccidia differing in host range and transmission strategy.</title>
        <authorList>
            <person name="Reid A.J."/>
            <person name="Vermont S.J."/>
            <person name="Cotton J.A."/>
            <person name="Harris D."/>
            <person name="Hill-Cawthorne G.A."/>
            <person name="Konen-Waisman S."/>
            <person name="Latham S.M."/>
            <person name="Mourier T."/>
            <person name="Norton R."/>
            <person name="Quail M.A."/>
            <person name="Sanders M."/>
            <person name="Shanmugam D."/>
            <person name="Sohal A."/>
            <person name="Wasmuth J.D."/>
            <person name="Brunk B."/>
            <person name="Grigg M.E."/>
            <person name="Howard J.C."/>
            <person name="Parkinson J."/>
            <person name="Roos D.S."/>
            <person name="Trees A.J."/>
            <person name="Berriman M."/>
            <person name="Pain A."/>
            <person name="Wastling J.M."/>
        </authorList>
    </citation>
    <scope>NUCLEOTIDE SEQUENCE [LARGE SCALE GENOMIC DNA]</scope>
    <source>
        <strain evidence="5">Liverpool</strain>
    </source>
</reference>
<dbReference type="OrthoDB" id="10267474at2759"/>
<dbReference type="GO" id="GO:0051082">
    <property type="term" value="F:unfolded protein binding"/>
    <property type="evidence" value="ECO:0007669"/>
    <property type="project" value="InterPro"/>
</dbReference>
<keyword evidence="5" id="KW-1185">Reference proteome</keyword>
<dbReference type="GO" id="GO:1990115">
    <property type="term" value="P:RNA polymerase III assembly"/>
    <property type="evidence" value="ECO:0007669"/>
    <property type="project" value="TreeGrafter"/>
</dbReference>
<dbReference type="Proteomes" id="UP000007494">
    <property type="component" value="Chromosome XI"/>
</dbReference>
<dbReference type="CDD" id="cd23157">
    <property type="entry name" value="Prefoldin_5"/>
    <property type="match status" value="1"/>
</dbReference>
<accession>F0VNR7</accession>
<keyword evidence="2" id="KW-0175">Coiled coil</keyword>
<dbReference type="PANTHER" id="PTHR12674:SF2">
    <property type="entry name" value="PREFOLDIN SUBUNIT 5"/>
    <property type="match status" value="1"/>
</dbReference>
<dbReference type="AlphaFoldDB" id="F0VNR7"/>
<dbReference type="VEuPathDB" id="ToxoDB:NCLIV_057860"/>
<dbReference type="EMBL" id="FR823392">
    <property type="protein sequence ID" value="CBZ55363.1"/>
    <property type="molecule type" value="Genomic_DNA"/>
</dbReference>
<dbReference type="InterPro" id="IPR009053">
    <property type="entry name" value="Prefoldin"/>
</dbReference>
<evidence type="ECO:0000256" key="1">
    <source>
        <dbReference type="ARBA" id="ARBA00010048"/>
    </source>
</evidence>
<comment type="similarity">
    <text evidence="1">Belongs to the prefoldin subunit alpha family.</text>
</comment>
<organism evidence="3 5">
    <name type="scientific">Neospora caninum (strain Liverpool)</name>
    <dbReference type="NCBI Taxonomy" id="572307"/>
    <lineage>
        <taxon>Eukaryota</taxon>
        <taxon>Sar</taxon>
        <taxon>Alveolata</taxon>
        <taxon>Apicomplexa</taxon>
        <taxon>Conoidasida</taxon>
        <taxon>Coccidia</taxon>
        <taxon>Eucoccidiorida</taxon>
        <taxon>Eimeriorina</taxon>
        <taxon>Sarcocystidae</taxon>
        <taxon>Neospora</taxon>
    </lineage>
</organism>
<reference evidence="3" key="2">
    <citation type="submission" date="2011-03" db="EMBL/GenBank/DDBJ databases">
        <title>Comparative genomics and transcriptomics of Neospora caninum and Toxoplasma gondii.</title>
        <authorList>
            <person name="Reid A.J."/>
            <person name="Sohal A."/>
            <person name="Harris D."/>
            <person name="Quail M."/>
            <person name="Sanders M."/>
            <person name="Berriman M."/>
            <person name="Wastling J.M."/>
            <person name="Pain A."/>
        </authorList>
    </citation>
    <scope>NUCLEOTIDE SEQUENCE</scope>
    <source>
        <strain evidence="3">Liverpool</strain>
    </source>
</reference>
<dbReference type="GO" id="GO:1990114">
    <property type="term" value="P:RNA polymerase II core complex assembly"/>
    <property type="evidence" value="ECO:0007669"/>
    <property type="project" value="TreeGrafter"/>
</dbReference>
<evidence type="ECO:0000313" key="5">
    <source>
        <dbReference type="Proteomes" id="UP000007494"/>
    </source>
</evidence>
<name>F0VNR7_NEOCL</name>
<dbReference type="Pfam" id="PF02996">
    <property type="entry name" value="Prefoldin"/>
    <property type="match status" value="1"/>
</dbReference>
<reference evidence="4" key="4">
    <citation type="journal article" date="2015" name="PLoS ONE">
        <title>Comprehensive Evaluation of Toxoplasma gondii VEG and Neospora caninum LIV Genomes with Tachyzoite Stage Transcriptome and Proteome Defines Novel Transcript Features.</title>
        <authorList>
            <person name="Ramaprasad A."/>
            <person name="Mourier T."/>
            <person name="Naeem R."/>
            <person name="Malas T.B."/>
            <person name="Moussa E."/>
            <person name="Panigrahi A."/>
            <person name="Vermont S.J."/>
            <person name="Otto T.D."/>
            <person name="Wastling J."/>
            <person name="Pain A."/>
        </authorList>
    </citation>
    <scope>NUCLEOTIDE SEQUENCE</scope>
    <source>
        <strain evidence="4">Liverpool</strain>
    </source>
</reference>
<sequence>MAAIDAGIASSHASRTPASLGALSLQQLVGVKEQLDAEVQNLSAHLRTLRMASGRLQEAREALNKFASPGDATDEEDQAEVLVPLTSSVYVKGRLVTRKKLLVDVGTGFLIEKNCEDAKKGLDKNVSMVNEQVAKVEKILPEKQRQSEAAQNMIQQKYFQQQLLLQQQLQQSGAQPAPK</sequence>
<protein>
    <submittedName>
        <fullName evidence="4">Prefoldin subunit 5, putative</fullName>
    </submittedName>
    <submittedName>
        <fullName evidence="3">Putative prefoldin subunit 5</fullName>
    </submittedName>
</protein>
<dbReference type="EMBL" id="LN714486">
    <property type="protein sequence ID" value="CEL70099.1"/>
    <property type="molecule type" value="Genomic_DNA"/>
</dbReference>
<feature type="coiled-coil region" evidence="2">
    <location>
        <begin position="25"/>
        <end position="52"/>
    </location>
</feature>
<dbReference type="InterPro" id="IPR011599">
    <property type="entry name" value="PFD_alpha_archaea"/>
</dbReference>
<dbReference type="HAMAP" id="MF_00308">
    <property type="entry name" value="PfdA"/>
    <property type="match status" value="1"/>
</dbReference>
<dbReference type="Gene3D" id="1.10.287.370">
    <property type="match status" value="1"/>
</dbReference>
<evidence type="ECO:0000256" key="2">
    <source>
        <dbReference type="SAM" id="Coils"/>
    </source>
</evidence>
<dbReference type="GeneID" id="13440776"/>
<dbReference type="GO" id="GO:0005737">
    <property type="term" value="C:cytoplasm"/>
    <property type="evidence" value="ECO:0007669"/>
    <property type="project" value="TreeGrafter"/>
</dbReference>
<dbReference type="InParanoid" id="F0VNR7"/>
<reference evidence="3" key="1">
    <citation type="submission" date="2011-02" db="EMBL/GenBank/DDBJ databases">
        <authorList>
            <person name="Aslett M."/>
        </authorList>
    </citation>
    <scope>NUCLEOTIDE SEQUENCE</scope>
    <source>
        <strain evidence="3">Liverpool</strain>
    </source>
</reference>